<protein>
    <submittedName>
        <fullName evidence="1">Uncharacterized protein</fullName>
    </submittedName>
</protein>
<evidence type="ECO:0000313" key="2">
    <source>
        <dbReference type="Proteomes" id="UP001151760"/>
    </source>
</evidence>
<evidence type="ECO:0000313" key="1">
    <source>
        <dbReference type="EMBL" id="GJT59937.1"/>
    </source>
</evidence>
<accession>A0ABQ5FB30</accession>
<sequence length="161" mass="18280">MFSLLKEYTKGKARSDEVVDKNIIEPIELVEKEKVVDDSKSDRSMNGDSTRWGEYEDALTVMHRSRPIGRKAHLLEGKQISSVGHLEEKHVTWARFEKKLNKNTTIQADDFHSDAFIKSAQKVKFLIKVATFQCVETMLGINPDGVRIEATTSPRCLTVSQ</sequence>
<gene>
    <name evidence="1" type="ORF">Tco_1003470</name>
</gene>
<comment type="caution">
    <text evidence="1">The sequence shown here is derived from an EMBL/GenBank/DDBJ whole genome shotgun (WGS) entry which is preliminary data.</text>
</comment>
<organism evidence="1 2">
    <name type="scientific">Tanacetum coccineum</name>
    <dbReference type="NCBI Taxonomy" id="301880"/>
    <lineage>
        <taxon>Eukaryota</taxon>
        <taxon>Viridiplantae</taxon>
        <taxon>Streptophyta</taxon>
        <taxon>Embryophyta</taxon>
        <taxon>Tracheophyta</taxon>
        <taxon>Spermatophyta</taxon>
        <taxon>Magnoliopsida</taxon>
        <taxon>eudicotyledons</taxon>
        <taxon>Gunneridae</taxon>
        <taxon>Pentapetalae</taxon>
        <taxon>asterids</taxon>
        <taxon>campanulids</taxon>
        <taxon>Asterales</taxon>
        <taxon>Asteraceae</taxon>
        <taxon>Asteroideae</taxon>
        <taxon>Anthemideae</taxon>
        <taxon>Anthemidinae</taxon>
        <taxon>Tanacetum</taxon>
    </lineage>
</organism>
<dbReference type="EMBL" id="BQNB010017153">
    <property type="protein sequence ID" value="GJT59937.1"/>
    <property type="molecule type" value="Genomic_DNA"/>
</dbReference>
<dbReference type="Proteomes" id="UP001151760">
    <property type="component" value="Unassembled WGS sequence"/>
</dbReference>
<reference evidence="1" key="1">
    <citation type="journal article" date="2022" name="Int. J. Mol. Sci.">
        <title>Draft Genome of Tanacetum Coccineum: Genomic Comparison of Closely Related Tanacetum-Family Plants.</title>
        <authorList>
            <person name="Yamashiro T."/>
            <person name="Shiraishi A."/>
            <person name="Nakayama K."/>
            <person name="Satake H."/>
        </authorList>
    </citation>
    <scope>NUCLEOTIDE SEQUENCE</scope>
</reference>
<name>A0ABQ5FB30_9ASTR</name>
<reference evidence="1" key="2">
    <citation type="submission" date="2022-01" db="EMBL/GenBank/DDBJ databases">
        <authorList>
            <person name="Yamashiro T."/>
            <person name="Shiraishi A."/>
            <person name="Satake H."/>
            <person name="Nakayama K."/>
        </authorList>
    </citation>
    <scope>NUCLEOTIDE SEQUENCE</scope>
</reference>
<keyword evidence="2" id="KW-1185">Reference proteome</keyword>
<proteinExistence type="predicted"/>